<dbReference type="STRING" id="760192.Halhy_4509"/>
<dbReference type="Proteomes" id="UP000008461">
    <property type="component" value="Chromosome"/>
</dbReference>
<gene>
    <name evidence="2" type="ordered locus">Halhy_4509</name>
</gene>
<name>F4KTD5_HALH1</name>
<reference key="2">
    <citation type="submission" date="2011-04" db="EMBL/GenBank/DDBJ databases">
        <title>Complete sequence of chromosome of Haliscomenobacter hydrossis DSM 1100.</title>
        <authorList>
            <consortium name="US DOE Joint Genome Institute (JGI-PGF)"/>
            <person name="Lucas S."/>
            <person name="Han J."/>
            <person name="Lapidus A."/>
            <person name="Bruce D."/>
            <person name="Goodwin L."/>
            <person name="Pitluck S."/>
            <person name="Peters L."/>
            <person name="Kyrpides N."/>
            <person name="Mavromatis K."/>
            <person name="Ivanova N."/>
            <person name="Ovchinnikova G."/>
            <person name="Pagani I."/>
            <person name="Daligault H."/>
            <person name="Detter J.C."/>
            <person name="Han C."/>
            <person name="Land M."/>
            <person name="Hauser L."/>
            <person name="Markowitz V."/>
            <person name="Cheng J.-F."/>
            <person name="Hugenholtz P."/>
            <person name="Woyke T."/>
            <person name="Wu D."/>
            <person name="Verbarg S."/>
            <person name="Frueling A."/>
            <person name="Brambilla E."/>
            <person name="Klenk H.-P."/>
            <person name="Eisen J.A."/>
        </authorList>
    </citation>
    <scope>NUCLEOTIDE SEQUENCE</scope>
    <source>
        <strain>DSM 1100</strain>
    </source>
</reference>
<proteinExistence type="predicted"/>
<dbReference type="HOGENOM" id="CLU_141027_1_0_10"/>
<protein>
    <submittedName>
        <fullName evidence="2">Polyketide cyclase/dehydrase</fullName>
    </submittedName>
</protein>
<feature type="chain" id="PRO_5003310291" evidence="1">
    <location>
        <begin position="21"/>
        <end position="159"/>
    </location>
</feature>
<sequence length="159" mass="17700">MQNSIVLLLTLMLMSSFGSAQSNTHFSHTLETAASPEKIWQIWSDVPNWNQWDEGLKSAELKGAFALNAAGVLIPDKGPKSKFRITNLKAGHSYTFKTKLPLGALHVKRFLEVKQGRTFFTHEVWFTGVSKGIFGNALGKNYRKILPGVMGKIKTIAEH</sequence>
<feature type="signal peptide" evidence="1">
    <location>
        <begin position="1"/>
        <end position="20"/>
    </location>
</feature>
<dbReference type="Pfam" id="PF10604">
    <property type="entry name" value="Polyketide_cyc2"/>
    <property type="match status" value="1"/>
</dbReference>
<dbReference type="KEGG" id="hhy:Halhy_4509"/>
<dbReference type="OrthoDB" id="9810827at2"/>
<dbReference type="SUPFAM" id="SSF55961">
    <property type="entry name" value="Bet v1-like"/>
    <property type="match status" value="1"/>
</dbReference>
<keyword evidence="1" id="KW-0732">Signal</keyword>
<keyword evidence="3" id="KW-1185">Reference proteome</keyword>
<evidence type="ECO:0000313" key="3">
    <source>
        <dbReference type="Proteomes" id="UP000008461"/>
    </source>
</evidence>
<dbReference type="Gene3D" id="3.30.530.20">
    <property type="match status" value="1"/>
</dbReference>
<evidence type="ECO:0000256" key="1">
    <source>
        <dbReference type="SAM" id="SignalP"/>
    </source>
</evidence>
<accession>F4KTD5</accession>
<dbReference type="InterPro" id="IPR023393">
    <property type="entry name" value="START-like_dom_sf"/>
</dbReference>
<dbReference type="InterPro" id="IPR019587">
    <property type="entry name" value="Polyketide_cyclase/dehydratase"/>
</dbReference>
<organism evidence="2 3">
    <name type="scientific">Haliscomenobacter hydrossis (strain ATCC 27775 / DSM 1100 / LMG 10767 / O)</name>
    <dbReference type="NCBI Taxonomy" id="760192"/>
    <lineage>
        <taxon>Bacteria</taxon>
        <taxon>Pseudomonadati</taxon>
        <taxon>Bacteroidota</taxon>
        <taxon>Saprospiria</taxon>
        <taxon>Saprospirales</taxon>
        <taxon>Haliscomenobacteraceae</taxon>
        <taxon>Haliscomenobacter</taxon>
    </lineage>
</organism>
<reference evidence="2 3" key="1">
    <citation type="journal article" date="2011" name="Stand. Genomic Sci.">
        <title>Complete genome sequence of Haliscomenobacter hydrossis type strain (O).</title>
        <authorList>
            <consortium name="US DOE Joint Genome Institute (JGI-PGF)"/>
            <person name="Daligault H."/>
            <person name="Lapidus A."/>
            <person name="Zeytun A."/>
            <person name="Nolan M."/>
            <person name="Lucas S."/>
            <person name="Del Rio T.G."/>
            <person name="Tice H."/>
            <person name="Cheng J.F."/>
            <person name="Tapia R."/>
            <person name="Han C."/>
            <person name="Goodwin L."/>
            <person name="Pitluck S."/>
            <person name="Liolios K."/>
            <person name="Pagani I."/>
            <person name="Ivanova N."/>
            <person name="Huntemann M."/>
            <person name="Mavromatis K."/>
            <person name="Mikhailova N."/>
            <person name="Pati A."/>
            <person name="Chen A."/>
            <person name="Palaniappan K."/>
            <person name="Land M."/>
            <person name="Hauser L."/>
            <person name="Brambilla E.M."/>
            <person name="Rohde M."/>
            <person name="Verbarg S."/>
            <person name="Goker M."/>
            <person name="Bristow J."/>
            <person name="Eisen J.A."/>
            <person name="Markowitz V."/>
            <person name="Hugenholtz P."/>
            <person name="Kyrpides N.C."/>
            <person name="Klenk H.P."/>
            <person name="Woyke T."/>
        </authorList>
    </citation>
    <scope>NUCLEOTIDE SEQUENCE [LARGE SCALE GENOMIC DNA]</scope>
    <source>
        <strain evidence="3">ATCC 27775 / DSM 1100 / LMG 10767 / O</strain>
    </source>
</reference>
<dbReference type="eggNOG" id="COG3832">
    <property type="taxonomic scope" value="Bacteria"/>
</dbReference>
<dbReference type="AlphaFoldDB" id="F4KTD5"/>
<evidence type="ECO:0000313" key="2">
    <source>
        <dbReference type="EMBL" id="AEE52349.1"/>
    </source>
</evidence>
<dbReference type="EMBL" id="CP002691">
    <property type="protein sequence ID" value="AEE52349.1"/>
    <property type="molecule type" value="Genomic_DNA"/>
</dbReference>